<accession>A0ABQ8TW85</accession>
<reference evidence="2 3" key="1">
    <citation type="journal article" date="2022" name="Allergy">
        <title>Genome assembly and annotation of Periplaneta americana reveal a comprehensive cockroach allergen profile.</title>
        <authorList>
            <person name="Wang L."/>
            <person name="Xiong Q."/>
            <person name="Saelim N."/>
            <person name="Wang L."/>
            <person name="Nong W."/>
            <person name="Wan A.T."/>
            <person name="Shi M."/>
            <person name="Liu X."/>
            <person name="Cao Q."/>
            <person name="Hui J.H.L."/>
            <person name="Sookrung N."/>
            <person name="Leung T.F."/>
            <person name="Tungtrongchitr A."/>
            <person name="Tsui S.K.W."/>
        </authorList>
    </citation>
    <scope>NUCLEOTIDE SEQUENCE [LARGE SCALE GENOMIC DNA]</scope>
    <source>
        <strain evidence="2">PWHHKU_190912</strain>
    </source>
</reference>
<evidence type="ECO:0000313" key="3">
    <source>
        <dbReference type="Proteomes" id="UP001148838"/>
    </source>
</evidence>
<feature type="region of interest" description="Disordered" evidence="1">
    <location>
        <begin position="209"/>
        <end position="285"/>
    </location>
</feature>
<evidence type="ECO:0000313" key="2">
    <source>
        <dbReference type="EMBL" id="KAJ4449779.1"/>
    </source>
</evidence>
<evidence type="ECO:0000256" key="1">
    <source>
        <dbReference type="SAM" id="MobiDB-lite"/>
    </source>
</evidence>
<feature type="compositionally biased region" description="Low complexity" evidence="1">
    <location>
        <begin position="236"/>
        <end position="260"/>
    </location>
</feature>
<dbReference type="EMBL" id="JAJSOF020000003">
    <property type="protein sequence ID" value="KAJ4449779.1"/>
    <property type="molecule type" value="Genomic_DNA"/>
</dbReference>
<name>A0ABQ8TW85_PERAM</name>
<dbReference type="Proteomes" id="UP001148838">
    <property type="component" value="Unassembled WGS sequence"/>
</dbReference>
<feature type="compositionally biased region" description="Pro residues" evidence="1">
    <location>
        <begin position="212"/>
        <end position="235"/>
    </location>
</feature>
<keyword evidence="3" id="KW-1185">Reference proteome</keyword>
<organism evidence="2 3">
    <name type="scientific">Periplaneta americana</name>
    <name type="common">American cockroach</name>
    <name type="synonym">Blatta americana</name>
    <dbReference type="NCBI Taxonomy" id="6978"/>
    <lineage>
        <taxon>Eukaryota</taxon>
        <taxon>Metazoa</taxon>
        <taxon>Ecdysozoa</taxon>
        <taxon>Arthropoda</taxon>
        <taxon>Hexapoda</taxon>
        <taxon>Insecta</taxon>
        <taxon>Pterygota</taxon>
        <taxon>Neoptera</taxon>
        <taxon>Polyneoptera</taxon>
        <taxon>Dictyoptera</taxon>
        <taxon>Blattodea</taxon>
        <taxon>Blattoidea</taxon>
        <taxon>Blattidae</taxon>
        <taxon>Blattinae</taxon>
        <taxon>Periplaneta</taxon>
    </lineage>
</organism>
<sequence length="285" mass="32217">MYAITMVTKEITRHPVCMTVYGVKPPCLPAELHAGGHGPHCWKRDNEDLAVLWNDEQGEGLYIEPTAAVKPHLLWLSGQTSGPSRWWPGFEFRSDLGFFIEKFIVTLVADKIVRIPSVSATAELQEPKNLKLESSREGRYIEFRKETPKIQAATTNVDYESTARLLNLYPETQTTTKTLWVTRVQKVTDYRVTATLEAKNCVPTDLKIPFCQAPPPPPPTTTPQPPPSTTKPPPQIIIKPPHYVTTKPPYYGYKPPSSVGWKEEEKSEPVADIEEEEGGRRRRKK</sequence>
<comment type="caution">
    <text evidence="2">The sequence shown here is derived from an EMBL/GenBank/DDBJ whole genome shotgun (WGS) entry which is preliminary data.</text>
</comment>
<proteinExistence type="predicted"/>
<gene>
    <name evidence="2" type="ORF">ANN_01183</name>
</gene>
<protein>
    <submittedName>
        <fullName evidence="2">Uncharacterized protein</fullName>
    </submittedName>
</protein>